<evidence type="ECO:0000256" key="4">
    <source>
        <dbReference type="PROSITE-ProRule" id="PRU00409"/>
    </source>
</evidence>
<evidence type="ECO:0000256" key="2">
    <source>
        <dbReference type="ARBA" id="ARBA00022741"/>
    </source>
</evidence>
<accession>A0A3G8ZT82</accession>
<protein>
    <submittedName>
        <fullName evidence="6">ATP-grasp domain-containing protein</fullName>
    </submittedName>
</protein>
<dbReference type="Gene3D" id="3.30.1490.20">
    <property type="entry name" value="ATP-grasp fold, A domain"/>
    <property type="match status" value="1"/>
</dbReference>
<feature type="domain" description="ATP-grasp" evidence="5">
    <location>
        <begin position="120"/>
        <end position="315"/>
    </location>
</feature>
<dbReference type="PROSITE" id="PS50975">
    <property type="entry name" value="ATP_GRASP"/>
    <property type="match status" value="1"/>
</dbReference>
<keyword evidence="2 4" id="KW-0547">Nucleotide-binding</keyword>
<organism evidence="6 7">
    <name type="scientific">Nakamurella antarctica</name>
    <dbReference type="NCBI Taxonomy" id="1902245"/>
    <lineage>
        <taxon>Bacteria</taxon>
        <taxon>Bacillati</taxon>
        <taxon>Actinomycetota</taxon>
        <taxon>Actinomycetes</taxon>
        <taxon>Nakamurellales</taxon>
        <taxon>Nakamurellaceae</taxon>
        <taxon>Nakamurella</taxon>
    </lineage>
</organism>
<dbReference type="GO" id="GO:0005524">
    <property type="term" value="F:ATP binding"/>
    <property type="evidence" value="ECO:0007669"/>
    <property type="project" value="UniProtKB-UniRule"/>
</dbReference>
<dbReference type="GO" id="GO:0016874">
    <property type="term" value="F:ligase activity"/>
    <property type="evidence" value="ECO:0007669"/>
    <property type="project" value="UniProtKB-KW"/>
</dbReference>
<dbReference type="AlphaFoldDB" id="A0A3G8ZT82"/>
<reference evidence="6 7" key="2">
    <citation type="submission" date="2018-12" db="EMBL/GenBank/DDBJ databases">
        <title>Nakamurella antarcticus sp. nov., isolated from Antarctica South Shetland Islands soil.</title>
        <authorList>
            <person name="Peng F."/>
        </authorList>
    </citation>
    <scope>NUCLEOTIDE SEQUENCE [LARGE SCALE GENOMIC DNA]</scope>
    <source>
        <strain evidence="6 7">S14-144</strain>
    </source>
</reference>
<evidence type="ECO:0000259" key="5">
    <source>
        <dbReference type="PROSITE" id="PS50975"/>
    </source>
</evidence>
<dbReference type="GO" id="GO:0046872">
    <property type="term" value="F:metal ion binding"/>
    <property type="evidence" value="ECO:0007669"/>
    <property type="project" value="InterPro"/>
</dbReference>
<proteinExistence type="predicted"/>
<dbReference type="InterPro" id="IPR011761">
    <property type="entry name" value="ATP-grasp"/>
</dbReference>
<name>A0A3G8ZT82_9ACTN</name>
<dbReference type="Pfam" id="PF15632">
    <property type="entry name" value="ATPgrasp_Ter"/>
    <property type="match status" value="1"/>
</dbReference>
<dbReference type="SUPFAM" id="SSF56059">
    <property type="entry name" value="Glutathione synthetase ATP-binding domain-like"/>
    <property type="match status" value="1"/>
</dbReference>
<dbReference type="KEGG" id="nak:EH165_01225"/>
<keyword evidence="1" id="KW-0436">Ligase</keyword>
<keyword evidence="7" id="KW-1185">Reference proteome</keyword>
<dbReference type="Gene3D" id="3.30.470.20">
    <property type="entry name" value="ATP-grasp fold, B domain"/>
    <property type="match status" value="1"/>
</dbReference>
<dbReference type="PANTHER" id="PTHR43585:SF2">
    <property type="entry name" value="ATP-GRASP ENZYME FSQD"/>
    <property type="match status" value="1"/>
</dbReference>
<dbReference type="PIRSF" id="PIRSF029120">
    <property type="entry name" value="UCP029120"/>
    <property type="match status" value="1"/>
</dbReference>
<dbReference type="InterPro" id="IPR011226">
    <property type="entry name" value="ATP-grasp_fam"/>
</dbReference>
<dbReference type="PANTHER" id="PTHR43585">
    <property type="entry name" value="FUMIPYRROLE BIOSYNTHESIS PROTEIN C"/>
    <property type="match status" value="1"/>
</dbReference>
<reference evidence="6 7" key="1">
    <citation type="submission" date="2018-11" db="EMBL/GenBank/DDBJ databases">
        <authorList>
            <person name="Da X."/>
        </authorList>
    </citation>
    <scope>NUCLEOTIDE SEQUENCE [LARGE SCALE GENOMIC DNA]</scope>
    <source>
        <strain evidence="6 7">S14-144</strain>
    </source>
</reference>
<keyword evidence="3 4" id="KW-0067">ATP-binding</keyword>
<dbReference type="EMBL" id="CP034170">
    <property type="protein sequence ID" value="AZI56991.1"/>
    <property type="molecule type" value="Genomic_DNA"/>
</dbReference>
<evidence type="ECO:0000313" key="6">
    <source>
        <dbReference type="EMBL" id="AZI56991.1"/>
    </source>
</evidence>
<dbReference type="InterPro" id="IPR052032">
    <property type="entry name" value="ATP-dep_AA_Ligase"/>
</dbReference>
<evidence type="ECO:0000313" key="7">
    <source>
        <dbReference type="Proteomes" id="UP000268084"/>
    </source>
</evidence>
<sequence length="343" mass="37681">MVPSLAIWLNRNYATTVHVLELLRNNPDRRKITLYGSHKDAASPMLTGCDHRFMESTLTGSAYVDYALQFCRDHRIKVFLPVYEQLAIALRANEFAEMGVAVICPSAESIELLTDKCATYQALGEHYELVPPWRKVACVAEFEQALEDLRPLGKPIVVKPARGVGADGVRFIAENEPTLTELMGPLNPTATAAQFVFALKQAQDSGVSINPLLVMPYLDSPEVSVDVLADHGKTVVAVPRSKVGRDRFLSAPEETMQAARLLVAEFGLDGLVNVQFRQWQGQAVLLEINTRPSGGLYQTAMAKLNMPWAAVKLALGEEQEELKPVLGARYVTVSSSVEMGSKI</sequence>
<evidence type="ECO:0000256" key="1">
    <source>
        <dbReference type="ARBA" id="ARBA00022598"/>
    </source>
</evidence>
<dbReference type="Gene3D" id="3.40.50.20">
    <property type="match status" value="1"/>
</dbReference>
<evidence type="ECO:0000256" key="3">
    <source>
        <dbReference type="ARBA" id="ARBA00022840"/>
    </source>
</evidence>
<dbReference type="InterPro" id="IPR013815">
    <property type="entry name" value="ATP_grasp_subdomain_1"/>
</dbReference>
<dbReference type="OrthoDB" id="9803907at2"/>
<gene>
    <name evidence="6" type="ORF">EH165_01225</name>
</gene>
<dbReference type="Proteomes" id="UP000268084">
    <property type="component" value="Chromosome"/>
</dbReference>